<dbReference type="InterPro" id="IPR039471">
    <property type="entry name" value="CXorf65-like"/>
</dbReference>
<dbReference type="PANTHER" id="PTHR33887:SF5">
    <property type="entry name" value="PB1 DOMAIN-CONTAINING PROTEIN"/>
    <property type="match status" value="1"/>
</dbReference>
<gene>
    <name evidence="2" type="ORF">MAR_025629</name>
</gene>
<evidence type="ECO:0000313" key="3">
    <source>
        <dbReference type="Proteomes" id="UP001164746"/>
    </source>
</evidence>
<keyword evidence="3" id="KW-1185">Reference proteome</keyword>
<feature type="region of interest" description="Disordered" evidence="1">
    <location>
        <begin position="80"/>
        <end position="137"/>
    </location>
</feature>
<feature type="compositionally biased region" description="Basic residues" evidence="1">
    <location>
        <begin position="87"/>
        <end position="97"/>
    </location>
</feature>
<protein>
    <submittedName>
        <fullName evidence="2">Uncharacterized protein</fullName>
    </submittedName>
</protein>
<evidence type="ECO:0000256" key="1">
    <source>
        <dbReference type="SAM" id="MobiDB-lite"/>
    </source>
</evidence>
<sequence length="137" mass="15746">MVYITVRYGESQREIFNPNCKTNVLLKSIKTKCKCDREADIELSDESETDSDNPHILYKPLLQTDDGVLSDEFLARLAVKGNETQQKRVRSSTRRRDKPSVAESSKDHSRQNSREKNNDKLKTGSKSDKRLSARSKR</sequence>
<feature type="compositionally biased region" description="Basic and acidic residues" evidence="1">
    <location>
        <begin position="98"/>
        <end position="131"/>
    </location>
</feature>
<name>A0ABY7ESS1_MYAAR</name>
<dbReference type="Proteomes" id="UP001164746">
    <property type="component" value="Chromosome 8"/>
</dbReference>
<proteinExistence type="predicted"/>
<evidence type="ECO:0000313" key="2">
    <source>
        <dbReference type="EMBL" id="WAR11449.1"/>
    </source>
</evidence>
<dbReference type="EMBL" id="CP111019">
    <property type="protein sequence ID" value="WAR11449.1"/>
    <property type="molecule type" value="Genomic_DNA"/>
</dbReference>
<dbReference type="PANTHER" id="PTHR33887">
    <property type="entry name" value="PB1 DOMAIN-CONTAINING PROTEIN"/>
    <property type="match status" value="1"/>
</dbReference>
<dbReference type="Pfam" id="PF15874">
    <property type="entry name" value="Il2rg"/>
    <property type="match status" value="1"/>
</dbReference>
<accession>A0ABY7ESS1</accession>
<reference evidence="2" key="1">
    <citation type="submission" date="2022-11" db="EMBL/GenBank/DDBJ databases">
        <title>Centuries of genome instability and evolution in soft-shell clam transmissible cancer (bioRxiv).</title>
        <authorList>
            <person name="Hart S.F.M."/>
            <person name="Yonemitsu M.A."/>
            <person name="Giersch R.M."/>
            <person name="Beal B.F."/>
            <person name="Arriagada G."/>
            <person name="Davis B.W."/>
            <person name="Ostrander E.A."/>
            <person name="Goff S.P."/>
            <person name="Metzger M.J."/>
        </authorList>
    </citation>
    <scope>NUCLEOTIDE SEQUENCE</scope>
    <source>
        <strain evidence="2">MELC-2E11</strain>
        <tissue evidence="2">Siphon/mantle</tissue>
    </source>
</reference>
<organism evidence="2 3">
    <name type="scientific">Mya arenaria</name>
    <name type="common">Soft-shell clam</name>
    <dbReference type="NCBI Taxonomy" id="6604"/>
    <lineage>
        <taxon>Eukaryota</taxon>
        <taxon>Metazoa</taxon>
        <taxon>Spiralia</taxon>
        <taxon>Lophotrochozoa</taxon>
        <taxon>Mollusca</taxon>
        <taxon>Bivalvia</taxon>
        <taxon>Autobranchia</taxon>
        <taxon>Heteroconchia</taxon>
        <taxon>Euheterodonta</taxon>
        <taxon>Imparidentia</taxon>
        <taxon>Neoheterodontei</taxon>
        <taxon>Myida</taxon>
        <taxon>Myoidea</taxon>
        <taxon>Myidae</taxon>
        <taxon>Mya</taxon>
    </lineage>
</organism>